<evidence type="ECO:0000256" key="1">
    <source>
        <dbReference type="ARBA" id="ARBA00004651"/>
    </source>
</evidence>
<reference evidence="9 10" key="1">
    <citation type="submission" date="2019-01" db="EMBL/GenBank/DDBJ databases">
        <title>Novel species of Nocardioides.</title>
        <authorList>
            <person name="Liu Q."/>
            <person name="X Y.-H."/>
        </authorList>
    </citation>
    <scope>NUCLEOTIDE SEQUENCE [LARGE SCALE GENOMIC DNA]</scope>
    <source>
        <strain evidence="9 10">HLT2-9</strain>
    </source>
</reference>
<feature type="compositionally biased region" description="Basic and acidic residues" evidence="6">
    <location>
        <begin position="116"/>
        <end position="147"/>
    </location>
</feature>
<feature type="domain" description="Major facilitator superfamily (MFS) profile" evidence="8">
    <location>
        <begin position="181"/>
        <end position="563"/>
    </location>
</feature>
<organism evidence="9 10">
    <name type="scientific">Nocardioides zhouii</name>
    <dbReference type="NCBI Taxonomy" id="1168729"/>
    <lineage>
        <taxon>Bacteria</taxon>
        <taxon>Bacillati</taxon>
        <taxon>Actinomycetota</taxon>
        <taxon>Actinomycetes</taxon>
        <taxon>Propionibacteriales</taxon>
        <taxon>Nocardioidaceae</taxon>
        <taxon>Nocardioides</taxon>
    </lineage>
</organism>
<evidence type="ECO:0000313" key="10">
    <source>
        <dbReference type="Proteomes" id="UP000291101"/>
    </source>
</evidence>
<feature type="compositionally biased region" description="Basic and acidic residues" evidence="6">
    <location>
        <begin position="85"/>
        <end position="107"/>
    </location>
</feature>
<keyword evidence="2" id="KW-1003">Cell membrane</keyword>
<keyword evidence="3 7" id="KW-0812">Transmembrane</keyword>
<feature type="transmembrane region" description="Helical" evidence="7">
    <location>
        <begin position="451"/>
        <end position="469"/>
    </location>
</feature>
<comment type="subcellular location">
    <subcellularLocation>
        <location evidence="1">Cell membrane</location>
        <topology evidence="1">Multi-pass membrane protein</topology>
    </subcellularLocation>
</comment>
<dbReference type="PROSITE" id="PS50850">
    <property type="entry name" value="MFS"/>
    <property type="match status" value="1"/>
</dbReference>
<comment type="caution">
    <text evidence="9">The sequence shown here is derived from an EMBL/GenBank/DDBJ whole genome shotgun (WGS) entry which is preliminary data.</text>
</comment>
<dbReference type="InterPro" id="IPR022324">
    <property type="entry name" value="Bacilysin_exporter_BacE_put"/>
</dbReference>
<gene>
    <name evidence="9" type="ORF">EUA94_04100</name>
</gene>
<dbReference type="Gene3D" id="1.20.1250.20">
    <property type="entry name" value="MFS general substrate transporter like domains"/>
    <property type="match status" value="1"/>
</dbReference>
<keyword evidence="5 7" id="KW-0472">Membrane</keyword>
<evidence type="ECO:0000256" key="2">
    <source>
        <dbReference type="ARBA" id="ARBA00022475"/>
    </source>
</evidence>
<feature type="transmembrane region" description="Helical" evidence="7">
    <location>
        <begin position="389"/>
        <end position="412"/>
    </location>
</feature>
<dbReference type="InterPro" id="IPR036259">
    <property type="entry name" value="MFS_trans_sf"/>
</dbReference>
<feature type="transmembrane region" description="Helical" evidence="7">
    <location>
        <begin position="539"/>
        <end position="559"/>
    </location>
</feature>
<dbReference type="InterPro" id="IPR020846">
    <property type="entry name" value="MFS_dom"/>
</dbReference>
<protein>
    <submittedName>
        <fullName evidence="9">MFS transporter</fullName>
    </submittedName>
</protein>
<dbReference type="PANTHER" id="PTHR23513">
    <property type="entry name" value="INTEGRAL MEMBRANE EFFLUX PROTEIN-RELATED"/>
    <property type="match status" value="1"/>
</dbReference>
<dbReference type="SUPFAM" id="SSF103473">
    <property type="entry name" value="MFS general substrate transporter"/>
    <property type="match status" value="1"/>
</dbReference>
<feature type="region of interest" description="Disordered" evidence="6">
    <location>
        <begin position="1"/>
        <end position="172"/>
    </location>
</feature>
<feature type="transmembrane region" description="Helical" evidence="7">
    <location>
        <begin position="216"/>
        <end position="239"/>
    </location>
</feature>
<evidence type="ECO:0000256" key="7">
    <source>
        <dbReference type="SAM" id="Phobius"/>
    </source>
</evidence>
<proteinExistence type="predicted"/>
<dbReference type="AlphaFoldDB" id="A0A4Q2T4Q9"/>
<feature type="compositionally biased region" description="Basic and acidic residues" evidence="6">
    <location>
        <begin position="1"/>
        <end position="23"/>
    </location>
</feature>
<evidence type="ECO:0000256" key="5">
    <source>
        <dbReference type="ARBA" id="ARBA00023136"/>
    </source>
</evidence>
<evidence type="ECO:0000313" key="9">
    <source>
        <dbReference type="EMBL" id="RYC13785.1"/>
    </source>
</evidence>
<dbReference type="Pfam" id="PF07690">
    <property type="entry name" value="MFS_1"/>
    <property type="match status" value="1"/>
</dbReference>
<dbReference type="OrthoDB" id="4528313at2"/>
<feature type="transmembrane region" description="Helical" evidence="7">
    <location>
        <begin position="424"/>
        <end position="444"/>
    </location>
</feature>
<dbReference type="PANTHER" id="PTHR23513:SF11">
    <property type="entry name" value="STAPHYLOFERRIN A TRANSPORTER"/>
    <property type="match status" value="1"/>
</dbReference>
<dbReference type="CDD" id="cd06173">
    <property type="entry name" value="MFS_MefA_like"/>
    <property type="match status" value="1"/>
</dbReference>
<evidence type="ECO:0000256" key="4">
    <source>
        <dbReference type="ARBA" id="ARBA00022989"/>
    </source>
</evidence>
<feature type="transmembrane region" description="Helical" evidence="7">
    <location>
        <begin position="273"/>
        <end position="302"/>
    </location>
</feature>
<dbReference type="Proteomes" id="UP000291101">
    <property type="component" value="Unassembled WGS sequence"/>
</dbReference>
<feature type="transmembrane region" description="Helical" evidence="7">
    <location>
        <begin position="246"/>
        <end position="267"/>
    </location>
</feature>
<feature type="compositionally biased region" description="Basic and acidic residues" evidence="6">
    <location>
        <begin position="56"/>
        <end position="66"/>
    </location>
</feature>
<keyword evidence="10" id="KW-1185">Reference proteome</keyword>
<evidence type="ECO:0000256" key="6">
    <source>
        <dbReference type="SAM" id="MobiDB-lite"/>
    </source>
</evidence>
<dbReference type="GO" id="GO:0022857">
    <property type="term" value="F:transmembrane transporter activity"/>
    <property type="evidence" value="ECO:0007669"/>
    <property type="project" value="InterPro"/>
</dbReference>
<sequence>MDLPDPEHVPRGDQPREPQHLADHGLLPARPGLRRLARRRGAARGRRTHPAAAEVQPHRGRLDLPRLLRPAARGGRTHPAVQGRDGARQDGHHRRQLGDRRHGEHRPAQPAGQLRDQPRGDRPRLRGRDGAGLPQRRDQLPRADLRRVAGARPQPEVHRELPRTTPPAAVSGRLSPLGAPAFRWFFIGQVVNRAGSSMAGVALAFAVLDIEDSASALGWVVAASSVPTVVFMLLGGAIADRMPRALVLRGCNLVQGVVQALTAALVISGHAEIWHLVVLQAVAGTVFAVSYPAFLGMVPILLPPEERKAAFLLIGQATSAVGILGPAISGVLVATAGPGAALAIDAATYLVAAGLLLLVRLPPGDRSQAKASVIGDFVAGWSYARQLGWVIPGASCALVFNALVSGGIYVLGPVIANDTIGSEGWGLAGSAQAVGVFVAAFFLAKAKLTRPMKAIMGAFVLWCLPMLVLGTHVNIWLLTASFVVAGAALSLLDLSWNMLVQEKVPEAMLSRIMAIDGFFSFVANPIGQVAVGPLAGAFGASRVLIGFFAIAVLVACFALTRRVLTDLTLTGAPPPELSG</sequence>
<dbReference type="GO" id="GO:0005886">
    <property type="term" value="C:plasma membrane"/>
    <property type="evidence" value="ECO:0007669"/>
    <property type="project" value="UniProtKB-SubCell"/>
</dbReference>
<feature type="transmembrane region" description="Helical" evidence="7">
    <location>
        <begin position="340"/>
        <end position="359"/>
    </location>
</feature>
<keyword evidence="4 7" id="KW-1133">Transmembrane helix</keyword>
<feature type="transmembrane region" description="Helical" evidence="7">
    <location>
        <begin position="309"/>
        <end position="334"/>
    </location>
</feature>
<name>A0A4Q2T4Q9_9ACTN</name>
<accession>A0A4Q2T4Q9</accession>
<dbReference type="InterPro" id="IPR011701">
    <property type="entry name" value="MFS"/>
</dbReference>
<feature type="compositionally biased region" description="Basic residues" evidence="6">
    <location>
        <begin position="32"/>
        <end position="49"/>
    </location>
</feature>
<evidence type="ECO:0000256" key="3">
    <source>
        <dbReference type="ARBA" id="ARBA00022692"/>
    </source>
</evidence>
<dbReference type="EMBL" id="SDWV01000003">
    <property type="protein sequence ID" value="RYC13785.1"/>
    <property type="molecule type" value="Genomic_DNA"/>
</dbReference>
<dbReference type="PRINTS" id="PR01988">
    <property type="entry name" value="EXPORTERBACE"/>
</dbReference>
<evidence type="ECO:0000259" key="8">
    <source>
        <dbReference type="PROSITE" id="PS50850"/>
    </source>
</evidence>